<evidence type="ECO:0000256" key="1">
    <source>
        <dbReference type="ARBA" id="ARBA00000822"/>
    </source>
</evidence>
<keyword evidence="8 17" id="KW-0378">Hydrolase</keyword>
<dbReference type="GeneID" id="35597284"/>
<evidence type="ECO:0000256" key="11">
    <source>
        <dbReference type="ARBA" id="ARBA00023180"/>
    </source>
</evidence>
<dbReference type="GO" id="GO:0000272">
    <property type="term" value="P:polysaccharide catabolic process"/>
    <property type="evidence" value="ECO:0007669"/>
    <property type="project" value="UniProtKB-KW"/>
</dbReference>
<keyword evidence="12" id="KW-0119">Carbohydrate metabolism</keyword>
<evidence type="ECO:0000256" key="15">
    <source>
        <dbReference type="ARBA" id="ARBA00023326"/>
    </source>
</evidence>
<accession>A0A2D3V3Y4</accession>
<dbReference type="InterPro" id="IPR001223">
    <property type="entry name" value="Glyco_hydro18_cat"/>
</dbReference>
<evidence type="ECO:0000256" key="4">
    <source>
        <dbReference type="ARBA" id="ARBA00022475"/>
    </source>
</evidence>
<protein>
    <recommendedName>
        <fullName evidence="3">chitinase</fullName>
        <ecNumber evidence="3">3.2.1.14</ecNumber>
    </recommendedName>
</protein>
<proteinExistence type="inferred from homology"/>
<evidence type="ECO:0000259" key="19">
    <source>
        <dbReference type="PROSITE" id="PS51910"/>
    </source>
</evidence>
<evidence type="ECO:0000256" key="16">
    <source>
        <dbReference type="ARBA" id="ARBA00025727"/>
    </source>
</evidence>
<feature type="domain" description="GH18" evidence="19">
    <location>
        <begin position="26"/>
        <end position="357"/>
    </location>
</feature>
<evidence type="ECO:0000256" key="3">
    <source>
        <dbReference type="ARBA" id="ARBA00012729"/>
    </source>
</evidence>
<dbReference type="PROSITE" id="PS51910">
    <property type="entry name" value="GH18_2"/>
    <property type="match status" value="1"/>
</dbReference>
<keyword evidence="6" id="KW-0147">Chitin-binding</keyword>
<evidence type="ECO:0000256" key="17">
    <source>
        <dbReference type="RuleBase" id="RU000489"/>
    </source>
</evidence>
<comment type="subcellular location">
    <subcellularLocation>
        <location evidence="2">Cell membrane</location>
        <topology evidence="2">Lipid-anchor</topology>
        <topology evidence="2">GPI-anchor</topology>
    </subcellularLocation>
</comment>
<evidence type="ECO:0000256" key="13">
    <source>
        <dbReference type="ARBA" id="ARBA00023288"/>
    </source>
</evidence>
<evidence type="ECO:0000256" key="9">
    <source>
        <dbReference type="ARBA" id="ARBA00023024"/>
    </source>
</evidence>
<dbReference type="InterPro" id="IPR017853">
    <property type="entry name" value="GH"/>
</dbReference>
<feature type="chain" id="PRO_5013608752" description="chitinase" evidence="18">
    <location>
        <begin position="19"/>
        <end position="390"/>
    </location>
</feature>
<organism evidence="20 21">
    <name type="scientific">Ramularia collo-cygni</name>
    <dbReference type="NCBI Taxonomy" id="112498"/>
    <lineage>
        <taxon>Eukaryota</taxon>
        <taxon>Fungi</taxon>
        <taxon>Dikarya</taxon>
        <taxon>Ascomycota</taxon>
        <taxon>Pezizomycotina</taxon>
        <taxon>Dothideomycetes</taxon>
        <taxon>Dothideomycetidae</taxon>
        <taxon>Mycosphaerellales</taxon>
        <taxon>Mycosphaerellaceae</taxon>
        <taxon>Ramularia</taxon>
    </lineage>
</organism>
<keyword evidence="7 18" id="KW-0732">Signal</keyword>
<evidence type="ECO:0000256" key="12">
    <source>
        <dbReference type="ARBA" id="ARBA00023277"/>
    </source>
</evidence>
<evidence type="ECO:0000256" key="7">
    <source>
        <dbReference type="ARBA" id="ARBA00022729"/>
    </source>
</evidence>
<dbReference type="GO" id="GO:0005576">
    <property type="term" value="C:extracellular region"/>
    <property type="evidence" value="ECO:0007669"/>
    <property type="project" value="TreeGrafter"/>
</dbReference>
<dbReference type="CDD" id="cd02877">
    <property type="entry name" value="GH18_hevamine_XipI_class_III"/>
    <property type="match status" value="1"/>
</dbReference>
<name>A0A2D3V3Y4_9PEZI</name>
<keyword evidence="15" id="KW-0624">Polysaccharide degradation</keyword>
<comment type="catalytic activity">
    <reaction evidence="1">
        <text>Random endo-hydrolysis of N-acetyl-beta-D-glucosaminide (1-&gt;4)-beta-linkages in chitin and chitodextrins.</text>
        <dbReference type="EC" id="3.2.1.14"/>
    </reaction>
</comment>
<dbReference type="PANTHER" id="PTHR45708">
    <property type="entry name" value="ENDOCHITINASE"/>
    <property type="match status" value="1"/>
</dbReference>
<keyword evidence="4" id="KW-1003">Cell membrane</keyword>
<dbReference type="GO" id="GO:0098552">
    <property type="term" value="C:side of membrane"/>
    <property type="evidence" value="ECO:0007669"/>
    <property type="project" value="UniProtKB-KW"/>
</dbReference>
<dbReference type="EMBL" id="FJUY01000002">
    <property type="protein sequence ID" value="CZT16219.1"/>
    <property type="molecule type" value="Genomic_DNA"/>
</dbReference>
<keyword evidence="13" id="KW-0449">Lipoprotein</keyword>
<dbReference type="RefSeq" id="XP_023623112.1">
    <property type="nucleotide sequence ID" value="XM_023767344.1"/>
</dbReference>
<keyword evidence="11" id="KW-0325">Glycoprotein</keyword>
<dbReference type="InterPro" id="IPR001579">
    <property type="entry name" value="Glyco_hydro_18_chit_AS"/>
</dbReference>
<dbReference type="InterPro" id="IPR050542">
    <property type="entry name" value="Glycosyl_Hydrlase18_Chitinase"/>
</dbReference>
<evidence type="ECO:0000256" key="8">
    <source>
        <dbReference type="ARBA" id="ARBA00022801"/>
    </source>
</evidence>
<evidence type="ECO:0000313" key="20">
    <source>
        <dbReference type="EMBL" id="CZT16219.1"/>
    </source>
</evidence>
<keyword evidence="21" id="KW-1185">Reference proteome</keyword>
<dbReference type="STRING" id="112498.A0A2D3V3Y4"/>
<keyword evidence="14 17" id="KW-0326">Glycosidase</keyword>
<dbReference type="EC" id="3.2.1.14" evidence="3"/>
<dbReference type="PANTHER" id="PTHR45708:SF47">
    <property type="entry name" value="ENDOCHITINASE A"/>
    <property type="match status" value="1"/>
</dbReference>
<dbReference type="SUPFAM" id="SSF51445">
    <property type="entry name" value="(Trans)glycosidases"/>
    <property type="match status" value="1"/>
</dbReference>
<keyword evidence="5" id="KW-0336">GPI-anchor</keyword>
<evidence type="ECO:0000256" key="2">
    <source>
        <dbReference type="ARBA" id="ARBA00004609"/>
    </source>
</evidence>
<dbReference type="AlphaFoldDB" id="A0A2D3V3Y4"/>
<comment type="similarity">
    <text evidence="16">Belongs to the glycosyl hydrolase 18 family. Chitinase class III subfamily.</text>
</comment>
<dbReference type="OrthoDB" id="6020543at2759"/>
<evidence type="ECO:0000256" key="18">
    <source>
        <dbReference type="SAM" id="SignalP"/>
    </source>
</evidence>
<evidence type="ECO:0000256" key="14">
    <source>
        <dbReference type="ARBA" id="ARBA00023295"/>
    </source>
</evidence>
<evidence type="ECO:0000256" key="10">
    <source>
        <dbReference type="ARBA" id="ARBA00023136"/>
    </source>
</evidence>
<keyword evidence="9" id="KW-0146">Chitin degradation</keyword>
<sequence length="390" mass="42405">MLSLGFLTAALLASTTTAQFNPQSKTNVAVYWGQGTDQLRLIEHCKRPAVDIINIGFINQFPGQGQSGDELPGSNFGNACWADVYTNRAGKPSKLFSQCPTIGPDIIACQQTYGKKIFLSLGGGAKPTNQYLPSDASGLAFADFLWSSFGPVNSSWTGPRPFGNATIDGFDFDIESDISTPLPSNVPSDYMTRGYVSMVNYFKNTLFPQDPSKSYYLSAAPQCIVPDAHFATVMNNAWFDFMFIQFYNTPRCSARAGINRSKGIGQYDISFERWTTYATTLNPNIKFFIGLPGAAASAVQGDYLNPGEAQFIIKKFFGRAKFGGVMVWEATSDYRNTVCGRPFGGMMKAILNAVNQGKTVDTGACGGNIAKRRASRAERWLGIGGGEEEV</sequence>
<dbReference type="PROSITE" id="PS01095">
    <property type="entry name" value="GH18_1"/>
    <property type="match status" value="1"/>
</dbReference>
<gene>
    <name evidence="20" type="ORF">RCC_02061</name>
</gene>
<evidence type="ECO:0000256" key="6">
    <source>
        <dbReference type="ARBA" id="ARBA00022669"/>
    </source>
</evidence>
<dbReference type="GO" id="GO:0006032">
    <property type="term" value="P:chitin catabolic process"/>
    <property type="evidence" value="ECO:0007669"/>
    <property type="project" value="UniProtKB-KW"/>
</dbReference>
<dbReference type="InterPro" id="IPR045321">
    <property type="entry name" value="Cts1-like"/>
</dbReference>
<dbReference type="GO" id="GO:0005886">
    <property type="term" value="C:plasma membrane"/>
    <property type="evidence" value="ECO:0007669"/>
    <property type="project" value="UniProtKB-SubCell"/>
</dbReference>
<keyword evidence="10" id="KW-0472">Membrane</keyword>
<dbReference type="Gene3D" id="3.20.20.80">
    <property type="entry name" value="Glycosidases"/>
    <property type="match status" value="1"/>
</dbReference>
<dbReference type="GO" id="GO:0008061">
    <property type="term" value="F:chitin binding"/>
    <property type="evidence" value="ECO:0007669"/>
    <property type="project" value="UniProtKB-KW"/>
</dbReference>
<reference evidence="20 21" key="1">
    <citation type="submission" date="2016-03" db="EMBL/GenBank/DDBJ databases">
        <authorList>
            <person name="Ploux O."/>
        </authorList>
    </citation>
    <scope>NUCLEOTIDE SEQUENCE [LARGE SCALE GENOMIC DNA]</scope>
    <source>
        <strain evidence="20 21">URUG2</strain>
    </source>
</reference>
<evidence type="ECO:0000313" key="21">
    <source>
        <dbReference type="Proteomes" id="UP000225277"/>
    </source>
</evidence>
<feature type="signal peptide" evidence="18">
    <location>
        <begin position="1"/>
        <end position="18"/>
    </location>
</feature>
<dbReference type="GO" id="GO:0008843">
    <property type="term" value="F:endochitinase activity"/>
    <property type="evidence" value="ECO:0007669"/>
    <property type="project" value="UniProtKB-EC"/>
</dbReference>
<dbReference type="Pfam" id="PF00704">
    <property type="entry name" value="Glyco_hydro_18"/>
    <property type="match status" value="1"/>
</dbReference>
<evidence type="ECO:0000256" key="5">
    <source>
        <dbReference type="ARBA" id="ARBA00022622"/>
    </source>
</evidence>
<dbReference type="Proteomes" id="UP000225277">
    <property type="component" value="Unassembled WGS sequence"/>
</dbReference>